<proteinExistence type="predicted"/>
<sequence length="64" mass="7703">MCNQQTRNCEVLKHRQFCNLFIQYISYFERLKILDKTAYKDAAAPRQFAITVDLFLMYRGFDKS</sequence>
<reference evidence="2" key="2">
    <citation type="submission" date="2018-07" db="EMBL/GenBank/DDBJ databases">
        <authorList>
            <person name="Quirk P.G."/>
            <person name="Krulwich T.A."/>
        </authorList>
    </citation>
    <scope>NUCLEOTIDE SEQUENCE</scope>
</reference>
<dbReference type="EMBL" id="UFQS01000089">
    <property type="protein sequence ID" value="SSW99131.1"/>
    <property type="molecule type" value="Genomic_DNA"/>
</dbReference>
<dbReference type="AlphaFoldDB" id="A0A336LS08"/>
<gene>
    <name evidence="2" type="primary">CSON014947</name>
</gene>
<dbReference type="VEuPathDB" id="VectorBase:CSON014947"/>
<name>A0A336LS08_CULSO</name>
<dbReference type="EMBL" id="UFQT01000089">
    <property type="protein sequence ID" value="SSX19513.1"/>
    <property type="molecule type" value="Genomic_DNA"/>
</dbReference>
<accession>A0A336LS08</accession>
<evidence type="ECO:0000313" key="1">
    <source>
        <dbReference type="EMBL" id="SSW99131.1"/>
    </source>
</evidence>
<evidence type="ECO:0000313" key="2">
    <source>
        <dbReference type="EMBL" id="SSX19513.1"/>
    </source>
</evidence>
<reference evidence="1" key="1">
    <citation type="submission" date="2018-04" db="EMBL/GenBank/DDBJ databases">
        <authorList>
            <person name="Go L.Y."/>
            <person name="Mitchell J.A."/>
        </authorList>
    </citation>
    <scope>NUCLEOTIDE SEQUENCE</scope>
    <source>
        <tissue evidence="1">Whole organism</tissue>
    </source>
</reference>
<protein>
    <submittedName>
        <fullName evidence="2">CSON014947 protein</fullName>
    </submittedName>
</protein>
<organism evidence="2">
    <name type="scientific">Culicoides sonorensis</name>
    <name type="common">Biting midge</name>
    <dbReference type="NCBI Taxonomy" id="179676"/>
    <lineage>
        <taxon>Eukaryota</taxon>
        <taxon>Metazoa</taxon>
        <taxon>Ecdysozoa</taxon>
        <taxon>Arthropoda</taxon>
        <taxon>Hexapoda</taxon>
        <taxon>Insecta</taxon>
        <taxon>Pterygota</taxon>
        <taxon>Neoptera</taxon>
        <taxon>Endopterygota</taxon>
        <taxon>Diptera</taxon>
        <taxon>Nematocera</taxon>
        <taxon>Chironomoidea</taxon>
        <taxon>Ceratopogonidae</taxon>
        <taxon>Ceratopogoninae</taxon>
        <taxon>Culicoides</taxon>
        <taxon>Monoculicoides</taxon>
    </lineage>
</organism>